<dbReference type="GO" id="GO:0019221">
    <property type="term" value="P:cytokine-mediated signaling pathway"/>
    <property type="evidence" value="ECO:0007669"/>
    <property type="project" value="Ensembl"/>
</dbReference>
<keyword evidence="8" id="KW-0539">Nucleus</keyword>
<dbReference type="Bgee" id="ENSMFAG00000043616">
    <property type="expression patterns" value="Expressed in bone marrow and 11 other cell types or tissues"/>
</dbReference>
<dbReference type="FunFam" id="2.60.200.10:FF:000003">
    <property type="entry name" value="Interferon regulatory factor 5"/>
    <property type="match status" value="1"/>
</dbReference>
<dbReference type="GO" id="GO:0051607">
    <property type="term" value="P:defense response to virus"/>
    <property type="evidence" value="ECO:0007669"/>
    <property type="project" value="Ensembl"/>
</dbReference>
<dbReference type="GO" id="GO:0042802">
    <property type="term" value="F:identical protein binding"/>
    <property type="evidence" value="ECO:0007669"/>
    <property type="project" value="Ensembl"/>
</dbReference>
<feature type="region of interest" description="Disordered" evidence="9">
    <location>
        <begin position="251"/>
        <end position="277"/>
    </location>
</feature>
<evidence type="ECO:0000259" key="10">
    <source>
        <dbReference type="PROSITE" id="PS51507"/>
    </source>
</evidence>
<feature type="region of interest" description="Disordered" evidence="9">
    <location>
        <begin position="119"/>
        <end position="141"/>
    </location>
</feature>
<dbReference type="GO" id="GO:0032735">
    <property type="term" value="P:positive regulation of interleukin-12 production"/>
    <property type="evidence" value="ECO:0007669"/>
    <property type="project" value="Ensembl"/>
</dbReference>
<dbReference type="Pfam" id="PF10401">
    <property type="entry name" value="IRF-3"/>
    <property type="match status" value="1"/>
</dbReference>
<dbReference type="GO" id="GO:0071225">
    <property type="term" value="P:cellular response to muramyl dipeptide"/>
    <property type="evidence" value="ECO:0007669"/>
    <property type="project" value="Ensembl"/>
</dbReference>
<evidence type="ECO:0000313" key="12">
    <source>
        <dbReference type="Proteomes" id="UP000233100"/>
    </source>
</evidence>
<feature type="region of interest" description="Disordered" evidence="9">
    <location>
        <begin position="608"/>
        <end position="631"/>
    </location>
</feature>
<evidence type="ECO:0000256" key="1">
    <source>
        <dbReference type="ARBA" id="ARBA00004123"/>
    </source>
</evidence>
<keyword evidence="4" id="KW-0832">Ubl conjugation</keyword>
<proteinExistence type="predicted"/>
<dbReference type="FunFam" id="1.10.10.10:FF:000093">
    <property type="entry name" value="Putative interferon regulatory factor 6"/>
    <property type="match status" value="1"/>
</dbReference>
<dbReference type="GO" id="GO:0002720">
    <property type="term" value="P:positive regulation of cytokine production involved in immune response"/>
    <property type="evidence" value="ECO:0007669"/>
    <property type="project" value="Ensembl"/>
</dbReference>
<dbReference type="InterPro" id="IPR017855">
    <property type="entry name" value="SMAD-like_dom_sf"/>
</dbReference>
<keyword evidence="12" id="KW-1185">Reference proteome</keyword>
<dbReference type="InterPro" id="IPR008984">
    <property type="entry name" value="SMAD_FHA_dom_sf"/>
</dbReference>
<keyword evidence="6" id="KW-0238">DNA-binding</keyword>
<dbReference type="GO" id="GO:0120283">
    <property type="term" value="F:protein serine/threonine kinase binding"/>
    <property type="evidence" value="ECO:0007669"/>
    <property type="project" value="Ensembl"/>
</dbReference>
<dbReference type="GO" id="GO:0001228">
    <property type="term" value="F:DNA-binding transcription activator activity, RNA polymerase II-specific"/>
    <property type="evidence" value="ECO:0007669"/>
    <property type="project" value="Ensembl"/>
</dbReference>
<evidence type="ECO:0000256" key="9">
    <source>
        <dbReference type="SAM" id="MobiDB-lite"/>
    </source>
</evidence>
<dbReference type="PANTHER" id="PTHR11949:SF10">
    <property type="entry name" value="INTERFERON REGULATORY FACTOR 5"/>
    <property type="match status" value="1"/>
</dbReference>
<dbReference type="PANTHER" id="PTHR11949">
    <property type="entry name" value="INTERFERON REGULATORY FACTOR"/>
    <property type="match status" value="1"/>
</dbReference>
<protein>
    <submittedName>
        <fullName evidence="11">Interferon regulatory factor 5</fullName>
    </submittedName>
</protein>
<dbReference type="PROSITE" id="PS51507">
    <property type="entry name" value="IRF_2"/>
    <property type="match status" value="1"/>
</dbReference>
<reference evidence="11" key="2">
    <citation type="submission" date="2025-08" db="UniProtKB">
        <authorList>
            <consortium name="Ensembl"/>
        </authorList>
    </citation>
    <scope>IDENTIFICATION</scope>
</reference>
<dbReference type="InterPro" id="IPR019471">
    <property type="entry name" value="Interferon_reg_factor-3"/>
</dbReference>
<accession>A0A7N9ICX7</accession>
<dbReference type="GO" id="GO:0032728">
    <property type="term" value="P:positive regulation of interferon-beta production"/>
    <property type="evidence" value="ECO:0007669"/>
    <property type="project" value="Ensembl"/>
</dbReference>
<dbReference type="SMART" id="SM00348">
    <property type="entry name" value="IRF"/>
    <property type="match status" value="1"/>
</dbReference>
<dbReference type="CDD" id="cd00103">
    <property type="entry name" value="IRF"/>
    <property type="match status" value="1"/>
</dbReference>
<organism evidence="11 12">
    <name type="scientific">Macaca fascicularis</name>
    <name type="common">Crab-eating macaque</name>
    <name type="synonym">Cynomolgus monkey</name>
    <dbReference type="NCBI Taxonomy" id="9541"/>
    <lineage>
        <taxon>Eukaryota</taxon>
        <taxon>Metazoa</taxon>
        <taxon>Chordata</taxon>
        <taxon>Craniata</taxon>
        <taxon>Vertebrata</taxon>
        <taxon>Euteleostomi</taxon>
        <taxon>Mammalia</taxon>
        <taxon>Eutheria</taxon>
        <taxon>Euarchontoglires</taxon>
        <taxon>Primates</taxon>
        <taxon>Haplorrhini</taxon>
        <taxon>Catarrhini</taxon>
        <taxon>Cercopithecidae</taxon>
        <taxon>Cercopithecinae</taxon>
        <taxon>Macaca</taxon>
    </lineage>
</organism>
<dbReference type="Pfam" id="PF00605">
    <property type="entry name" value="IRF"/>
    <property type="match status" value="1"/>
</dbReference>
<evidence type="ECO:0000256" key="6">
    <source>
        <dbReference type="ARBA" id="ARBA00023125"/>
    </source>
</evidence>
<dbReference type="Ensembl" id="ENSMFAT00000077303.1">
    <property type="protein sequence ID" value="ENSMFAP00000053659.1"/>
    <property type="gene ID" value="ENSMFAG00000043616.2"/>
</dbReference>
<gene>
    <name evidence="11" type="primary">IRF5</name>
</gene>
<evidence type="ECO:0000256" key="5">
    <source>
        <dbReference type="ARBA" id="ARBA00023015"/>
    </source>
</evidence>
<dbReference type="GO" id="GO:0000978">
    <property type="term" value="F:RNA polymerase II cis-regulatory region sequence-specific DNA binding"/>
    <property type="evidence" value="ECO:0007669"/>
    <property type="project" value="TreeGrafter"/>
</dbReference>
<comment type="subcellular location">
    <subcellularLocation>
        <location evidence="2">Cytoplasm</location>
    </subcellularLocation>
    <subcellularLocation>
        <location evidence="1">Nucleus</location>
    </subcellularLocation>
</comment>
<evidence type="ECO:0000313" key="11">
    <source>
        <dbReference type="Ensembl" id="ENSMFAP00000053659.1"/>
    </source>
</evidence>
<dbReference type="InterPro" id="IPR001346">
    <property type="entry name" value="Interferon_reg_fact_DNA-bd_dom"/>
</dbReference>
<dbReference type="GO" id="GO:0045087">
    <property type="term" value="P:innate immune response"/>
    <property type="evidence" value="ECO:0007669"/>
    <property type="project" value="Ensembl"/>
</dbReference>
<dbReference type="AlphaFoldDB" id="A0A7N9ICX7"/>
<dbReference type="Proteomes" id="UP000233100">
    <property type="component" value="Chromosome 3"/>
</dbReference>
<keyword evidence="5" id="KW-0805">Transcription regulation</keyword>
<dbReference type="InterPro" id="IPR019817">
    <property type="entry name" value="Interferon_reg_fac_CS"/>
</dbReference>
<feature type="domain" description="IRF tryptophan pentad repeat" evidence="10">
    <location>
        <begin position="145"/>
        <end position="253"/>
    </location>
</feature>
<dbReference type="Gene3D" id="2.60.200.10">
    <property type="match status" value="1"/>
</dbReference>
<dbReference type="PROSITE" id="PS00601">
    <property type="entry name" value="IRF_1"/>
    <property type="match status" value="1"/>
</dbReference>
<evidence type="ECO:0000256" key="8">
    <source>
        <dbReference type="ARBA" id="ARBA00023242"/>
    </source>
</evidence>
<reference evidence="11" key="3">
    <citation type="submission" date="2025-09" db="UniProtKB">
        <authorList>
            <consortium name="Ensembl"/>
        </authorList>
    </citation>
    <scope>IDENTIFICATION</scope>
</reference>
<reference evidence="11 12" key="1">
    <citation type="submission" date="2013-03" db="EMBL/GenBank/DDBJ databases">
        <authorList>
            <person name="Warren W."/>
            <person name="Wilson R.K."/>
        </authorList>
    </citation>
    <scope>NUCLEOTIDE SEQUENCE</scope>
</reference>
<dbReference type="GO" id="GO:0043065">
    <property type="term" value="P:positive regulation of apoptotic process"/>
    <property type="evidence" value="ECO:0007669"/>
    <property type="project" value="Ensembl"/>
</dbReference>
<dbReference type="GeneTree" id="ENSGT00940000159926"/>
<dbReference type="Gene3D" id="1.10.10.10">
    <property type="entry name" value="Winged helix-like DNA-binding domain superfamily/Winged helix DNA-binding domain"/>
    <property type="match status" value="1"/>
</dbReference>
<dbReference type="SMART" id="SM01243">
    <property type="entry name" value="IRF-3"/>
    <property type="match status" value="1"/>
</dbReference>
<dbReference type="GO" id="GO:0032727">
    <property type="term" value="P:positive regulation of interferon-alpha production"/>
    <property type="evidence" value="ECO:0007669"/>
    <property type="project" value="Ensembl"/>
</dbReference>
<dbReference type="PRINTS" id="PR00267">
    <property type="entry name" value="INTFRNREGFCT"/>
</dbReference>
<dbReference type="InterPro" id="IPR036388">
    <property type="entry name" value="WH-like_DNA-bd_sf"/>
</dbReference>
<keyword evidence="3" id="KW-0963">Cytoplasm</keyword>
<keyword evidence="7" id="KW-0804">Transcription</keyword>
<dbReference type="InterPro" id="IPR036390">
    <property type="entry name" value="WH_DNA-bd_sf"/>
</dbReference>
<dbReference type="SUPFAM" id="SSF46785">
    <property type="entry name" value="Winged helix' DNA-binding domain"/>
    <property type="match status" value="1"/>
</dbReference>
<dbReference type="SUPFAM" id="SSF49879">
    <property type="entry name" value="SMAD/FHA domain"/>
    <property type="match status" value="1"/>
</dbReference>
<evidence type="ECO:0000256" key="4">
    <source>
        <dbReference type="ARBA" id="ARBA00022843"/>
    </source>
</evidence>
<dbReference type="GO" id="GO:0005737">
    <property type="term" value="C:cytoplasm"/>
    <property type="evidence" value="ECO:0007669"/>
    <property type="project" value="UniProtKB-SubCell"/>
</dbReference>
<sequence>MHKDCLQVWGVGNSSGWEVGNLVWGTHSTPSVSPQSVWFLSCPSPATFVSPGAGWRLGQKAELSPHVLRSGQGWSVLNTSQSQPLGQARPAGLTSPGLVAAELGSEGGLQCETLAAQRQHEAGANPKDPSAMNQSIPGAPTPPRRVRLKPWLVAQVNSCQYPGLQWVNGEKKLFYIPWRHATRHGPSQDGDNTIFKAWAKETGKYTEGVDEADPAKWKANLRCALNKSRDFRLFYDGPRDMPPQPYKIYEVCSNGPAPTDSQPPEDYSFGAGEEEEEEEEELQRMLPSLSLTDAVQSGPHMAPYSLLKDDVKWPPTLQPPVVLGPPAPDPRPLAPPPGNPAGFRELFPEVLEPGPLAASLPPASEQLLPDLLISPHMLPLTDLEIKFQYRGRPPRALTISNPHGCRLFYSQLEATQEQVELFGPISLEQVRFPSPEDIPSDKQRFYTNQLLDVLDRGLILQLQGQDLYAIRLCQCKVFWSGPCASAHDSCPNPIQREVKTKLFSLEHFLNELILFQKGQTNAPPPFEIFFCFGEEWPDRKPREKKLITVQVVPVAARLLLEMFSGELSWSADSIRLQISNPDLKDHMVEQFKELHHIWQSQQRLQPVAQAPPGAGLGAGQGPWPMHPAGMQ</sequence>
<dbReference type="GO" id="GO:0005634">
    <property type="term" value="C:nucleus"/>
    <property type="evidence" value="ECO:0007669"/>
    <property type="project" value="UniProtKB-SubCell"/>
</dbReference>
<dbReference type="GO" id="GO:0071224">
    <property type="term" value="P:cellular response to peptidoglycan"/>
    <property type="evidence" value="ECO:0007669"/>
    <property type="project" value="Ensembl"/>
</dbReference>
<name>A0A7N9ICX7_MACFA</name>
<evidence type="ECO:0000256" key="7">
    <source>
        <dbReference type="ARBA" id="ARBA00023163"/>
    </source>
</evidence>
<evidence type="ECO:0000256" key="3">
    <source>
        <dbReference type="ARBA" id="ARBA00022490"/>
    </source>
</evidence>
<dbReference type="GO" id="GO:0070431">
    <property type="term" value="P:nucleotide-binding oligomerization domain containing 2 signaling pathway"/>
    <property type="evidence" value="ECO:0007669"/>
    <property type="project" value="Ensembl"/>
</dbReference>
<dbReference type="GO" id="GO:0098586">
    <property type="term" value="P:cellular response to virus"/>
    <property type="evidence" value="ECO:0007669"/>
    <property type="project" value="Ensembl"/>
</dbReference>
<evidence type="ECO:0000256" key="2">
    <source>
        <dbReference type="ARBA" id="ARBA00004496"/>
    </source>
</evidence>